<accession>A0A6J5R5F0</accession>
<dbReference type="EMBL" id="LR797155">
    <property type="protein sequence ID" value="CAB4189916.1"/>
    <property type="molecule type" value="Genomic_DNA"/>
</dbReference>
<gene>
    <name evidence="2" type="ORF">UFOVP1207_34</name>
    <name evidence="1" type="ORF">UFOVP474_38</name>
</gene>
<dbReference type="SUPFAM" id="SSF55729">
    <property type="entry name" value="Acyl-CoA N-acyltransferases (Nat)"/>
    <property type="match status" value="1"/>
</dbReference>
<evidence type="ECO:0000313" key="1">
    <source>
        <dbReference type="EMBL" id="CAB4145744.1"/>
    </source>
</evidence>
<proteinExistence type="predicted"/>
<dbReference type="EMBL" id="LR796445">
    <property type="protein sequence ID" value="CAB4145744.1"/>
    <property type="molecule type" value="Genomic_DNA"/>
</dbReference>
<evidence type="ECO:0000313" key="2">
    <source>
        <dbReference type="EMBL" id="CAB4189916.1"/>
    </source>
</evidence>
<sequence>MIYRKAKFQDVPAIVEIAVISVSNDPLPVNIDREAMARMAQACINPAHFAWVAEDEDGKVVAVFGACVQKSFWYDKMQCSVLLYYSLVKGAGLKLIREFAAWVKGRSAIKVAVLSLEPGVDPRLIRFLKHLGFARETVTLSYVRGI</sequence>
<name>A0A6J5R5F0_9CAUD</name>
<dbReference type="Gene3D" id="3.40.630.30">
    <property type="match status" value="1"/>
</dbReference>
<reference evidence="2" key="1">
    <citation type="submission" date="2020-05" db="EMBL/GenBank/DDBJ databases">
        <authorList>
            <person name="Chiriac C."/>
            <person name="Salcher M."/>
            <person name="Ghai R."/>
            <person name="Kavagutti S V."/>
        </authorList>
    </citation>
    <scope>NUCLEOTIDE SEQUENCE</scope>
</reference>
<evidence type="ECO:0008006" key="3">
    <source>
        <dbReference type="Google" id="ProtNLM"/>
    </source>
</evidence>
<organism evidence="2">
    <name type="scientific">uncultured Caudovirales phage</name>
    <dbReference type="NCBI Taxonomy" id="2100421"/>
    <lineage>
        <taxon>Viruses</taxon>
        <taxon>Duplodnaviria</taxon>
        <taxon>Heunggongvirae</taxon>
        <taxon>Uroviricota</taxon>
        <taxon>Caudoviricetes</taxon>
        <taxon>Peduoviridae</taxon>
        <taxon>Maltschvirus</taxon>
        <taxon>Maltschvirus maltsch</taxon>
    </lineage>
</organism>
<dbReference type="InterPro" id="IPR016181">
    <property type="entry name" value="Acyl_CoA_acyltransferase"/>
</dbReference>
<protein>
    <recommendedName>
        <fullName evidence="3">N-acetyltransferase domain-containing protein</fullName>
    </recommendedName>
</protein>